<keyword evidence="2" id="KW-1185">Reference proteome</keyword>
<protein>
    <recommendedName>
        <fullName evidence="3">DUF2240 family protein</fullName>
    </recommendedName>
</protein>
<dbReference type="Proteomes" id="UP000019483">
    <property type="component" value="Unassembled WGS sequence"/>
</dbReference>
<dbReference type="AlphaFoldDB" id="W9DQP4"/>
<dbReference type="RefSeq" id="WP_023846043.1">
    <property type="nucleotide sequence ID" value="NZ_AZAJ01000001.1"/>
</dbReference>
<dbReference type="InterPro" id="IPR018716">
    <property type="entry name" value="DUF2240"/>
</dbReference>
<dbReference type="EMBL" id="AZAJ01000001">
    <property type="protein sequence ID" value="ETA68909.1"/>
    <property type="molecule type" value="Genomic_DNA"/>
</dbReference>
<dbReference type="STRING" id="1090322.MettiDRAFT_2398"/>
<gene>
    <name evidence="1" type="ORF">MettiDRAFT_2398</name>
</gene>
<reference evidence="1 2" key="1">
    <citation type="submission" date="2013-08" db="EMBL/GenBank/DDBJ databases">
        <authorList>
            <consortium name="DOE Joint Genome Institute"/>
            <person name="Eisen J."/>
            <person name="Huntemann M."/>
            <person name="Han J."/>
            <person name="Chen A."/>
            <person name="Kyrpides N."/>
            <person name="Mavromatis K."/>
            <person name="Markowitz V."/>
            <person name="Palaniappan K."/>
            <person name="Ivanova N."/>
            <person name="Schaumberg A."/>
            <person name="Pati A."/>
            <person name="Liolios K."/>
            <person name="Nordberg H.P."/>
            <person name="Cantor M.N."/>
            <person name="Hua S.X."/>
            <person name="Woyke T."/>
        </authorList>
    </citation>
    <scope>NUCLEOTIDE SEQUENCE [LARGE SCALE GENOMIC DNA]</scope>
    <source>
        <strain evidence="1 2">DSM 2278</strain>
    </source>
</reference>
<name>W9DQP4_METTI</name>
<evidence type="ECO:0000313" key="1">
    <source>
        <dbReference type="EMBL" id="ETA68909.1"/>
    </source>
</evidence>
<organism evidence="1 2">
    <name type="scientific">Methanolobus tindarius DSM 2278</name>
    <dbReference type="NCBI Taxonomy" id="1090322"/>
    <lineage>
        <taxon>Archaea</taxon>
        <taxon>Methanobacteriati</taxon>
        <taxon>Methanobacteriota</taxon>
        <taxon>Stenosarchaea group</taxon>
        <taxon>Methanomicrobia</taxon>
        <taxon>Methanosarcinales</taxon>
        <taxon>Methanosarcinaceae</taxon>
        <taxon>Methanolobus</taxon>
    </lineage>
</organism>
<sequence length="158" mass="17641">MDELMLVAATPFKRNNKKSLSIKDFEFVLSFDMKWMAPDAASKIRDKAIGAHLLKFEGAELIPAFDISKIEIPHGFKPSGSLFQERSIIEDIIAMIVASCGKNTKDTIVMINKKQEELGDLVDIEVAGLLVAREIGCNIDSIYDRVFDKVFRTGEKST</sequence>
<dbReference type="Pfam" id="PF09999">
    <property type="entry name" value="DUF2240"/>
    <property type="match status" value="1"/>
</dbReference>
<evidence type="ECO:0000313" key="2">
    <source>
        <dbReference type="Proteomes" id="UP000019483"/>
    </source>
</evidence>
<dbReference type="GeneID" id="96962004"/>
<evidence type="ECO:0008006" key="3">
    <source>
        <dbReference type="Google" id="ProtNLM"/>
    </source>
</evidence>
<accession>W9DQP4</accession>
<proteinExistence type="predicted"/>
<comment type="caution">
    <text evidence="1">The sequence shown here is derived from an EMBL/GenBank/DDBJ whole genome shotgun (WGS) entry which is preliminary data.</text>
</comment>
<dbReference type="OrthoDB" id="146786at2157"/>